<sequence length="24" mass="2661">MNFLIIHFHSASIIPSSSSEKAPF</sequence>
<reference evidence="1" key="1">
    <citation type="submission" date="2018-02" db="EMBL/GenBank/DDBJ databases">
        <title>Rhizophora mucronata_Transcriptome.</title>
        <authorList>
            <person name="Meera S.P."/>
            <person name="Sreeshan A."/>
            <person name="Augustine A."/>
        </authorList>
    </citation>
    <scope>NUCLEOTIDE SEQUENCE</scope>
    <source>
        <tissue evidence="1">Leaf</tissue>
    </source>
</reference>
<evidence type="ECO:0000313" key="1">
    <source>
        <dbReference type="EMBL" id="MBX39657.1"/>
    </source>
</evidence>
<dbReference type="EMBL" id="GGEC01059173">
    <property type="protein sequence ID" value="MBX39657.1"/>
    <property type="molecule type" value="Transcribed_RNA"/>
</dbReference>
<name>A0A2P2NB22_RHIMU</name>
<protein>
    <submittedName>
        <fullName evidence="1">Uncharacterized protein</fullName>
    </submittedName>
</protein>
<accession>A0A2P2NB22</accession>
<organism evidence="1">
    <name type="scientific">Rhizophora mucronata</name>
    <name type="common">Asiatic mangrove</name>
    <dbReference type="NCBI Taxonomy" id="61149"/>
    <lineage>
        <taxon>Eukaryota</taxon>
        <taxon>Viridiplantae</taxon>
        <taxon>Streptophyta</taxon>
        <taxon>Embryophyta</taxon>
        <taxon>Tracheophyta</taxon>
        <taxon>Spermatophyta</taxon>
        <taxon>Magnoliopsida</taxon>
        <taxon>eudicotyledons</taxon>
        <taxon>Gunneridae</taxon>
        <taxon>Pentapetalae</taxon>
        <taxon>rosids</taxon>
        <taxon>fabids</taxon>
        <taxon>Malpighiales</taxon>
        <taxon>Rhizophoraceae</taxon>
        <taxon>Rhizophora</taxon>
    </lineage>
</organism>
<proteinExistence type="predicted"/>
<dbReference type="AlphaFoldDB" id="A0A2P2NB22"/>